<gene>
    <name evidence="2" type="ORF">M422DRAFT_255211</name>
</gene>
<feature type="region of interest" description="Disordered" evidence="1">
    <location>
        <begin position="333"/>
        <end position="389"/>
    </location>
</feature>
<keyword evidence="3" id="KW-1185">Reference proteome</keyword>
<evidence type="ECO:0000313" key="3">
    <source>
        <dbReference type="Proteomes" id="UP000054279"/>
    </source>
</evidence>
<dbReference type="HOGENOM" id="CLU_413411_0_0_1"/>
<protein>
    <submittedName>
        <fullName evidence="2">Uncharacterized protein</fullName>
    </submittedName>
</protein>
<dbReference type="OrthoDB" id="271725at2759"/>
<evidence type="ECO:0000256" key="1">
    <source>
        <dbReference type="SAM" id="MobiDB-lite"/>
    </source>
</evidence>
<reference evidence="2 3" key="1">
    <citation type="submission" date="2014-06" db="EMBL/GenBank/DDBJ databases">
        <title>Evolutionary Origins and Diversification of the Mycorrhizal Mutualists.</title>
        <authorList>
            <consortium name="DOE Joint Genome Institute"/>
            <consortium name="Mycorrhizal Genomics Consortium"/>
            <person name="Kohler A."/>
            <person name="Kuo A."/>
            <person name="Nagy L.G."/>
            <person name="Floudas D."/>
            <person name="Copeland A."/>
            <person name="Barry K.W."/>
            <person name="Cichocki N."/>
            <person name="Veneault-Fourrey C."/>
            <person name="LaButti K."/>
            <person name="Lindquist E.A."/>
            <person name="Lipzen A."/>
            <person name="Lundell T."/>
            <person name="Morin E."/>
            <person name="Murat C."/>
            <person name="Riley R."/>
            <person name="Ohm R."/>
            <person name="Sun H."/>
            <person name="Tunlid A."/>
            <person name="Henrissat B."/>
            <person name="Grigoriev I.V."/>
            <person name="Hibbett D.S."/>
            <person name="Martin F."/>
        </authorList>
    </citation>
    <scope>NUCLEOTIDE SEQUENCE [LARGE SCALE GENOMIC DNA]</scope>
    <source>
        <strain evidence="2 3">SS14</strain>
    </source>
</reference>
<name>A0A0C9UFV5_SPHS4</name>
<evidence type="ECO:0000313" key="2">
    <source>
        <dbReference type="EMBL" id="KIJ41878.1"/>
    </source>
</evidence>
<feature type="compositionally biased region" description="Polar residues" evidence="1">
    <location>
        <begin position="333"/>
        <end position="352"/>
    </location>
</feature>
<dbReference type="EMBL" id="KN837134">
    <property type="protein sequence ID" value="KIJ41878.1"/>
    <property type="molecule type" value="Genomic_DNA"/>
</dbReference>
<accession>A0A0C9UFV5</accession>
<sequence length="664" mass="72899">MSATRRRSTSLNVNASYATPSTALQLPFIRSLHKLKLMEYLASIVDRGFSSASRPIAHIRVPTVNAPTRPLTTAFSSHASTSSFLALRYVRLHFDASTSTWNNPALSPRSIHELMQYPSSLPGCHCRCLLDQHPATLRARLVIRHCPQLSHFYSPIVRSPIRVRLRPQAHKITRSPPLINITDPHSSAAAYVPELALAHSNSYPHLASTSNSSIGMTMGGVVGMGGEEVGGDVYIEGPPMNIDVPTLPMLVAPHVIRGNRFFADTRLQPLQLVAHIQLDSRAATQDVRNKLHGRSVRGYRPTLLSTPPVAPQAKLKLKLKDCRMYQDIYAAPQATQQQDTNNTIGSSGNVHNATGARRDHPNTNVNANGNGVGGGGYQSQSQTPEGVAVGGVGGLGRMSMGGGYGISVEPFWHTLQGFGVGARYTTRPTPGTGSATVPSPLQSISATLNPLQMQLFTIGCFSKRFEVLSVEMGDRINGLQDRAISYFLLHADAAGVSPQFMAYSGNEDLRRATKIWSSVKELYFRSAFDLDLNMSASINNPFHDIFSFFTCFFDLEVLRIISTNRHNINPLNSRTALAHNLNATRRPRGSKLRAITFSDSSVAHWNFRDSVWEFEINTTSTPNASLSPDDASAATEIIVFGKGHTHYWEPWPDTSENLRRRKKK</sequence>
<proteinExistence type="predicted"/>
<dbReference type="Proteomes" id="UP000054279">
    <property type="component" value="Unassembled WGS sequence"/>
</dbReference>
<organism evidence="2 3">
    <name type="scientific">Sphaerobolus stellatus (strain SS14)</name>
    <dbReference type="NCBI Taxonomy" id="990650"/>
    <lineage>
        <taxon>Eukaryota</taxon>
        <taxon>Fungi</taxon>
        <taxon>Dikarya</taxon>
        <taxon>Basidiomycota</taxon>
        <taxon>Agaricomycotina</taxon>
        <taxon>Agaricomycetes</taxon>
        <taxon>Phallomycetidae</taxon>
        <taxon>Geastrales</taxon>
        <taxon>Sphaerobolaceae</taxon>
        <taxon>Sphaerobolus</taxon>
    </lineage>
</organism>
<dbReference type="AlphaFoldDB" id="A0A0C9UFV5"/>